<evidence type="ECO:0000256" key="9">
    <source>
        <dbReference type="SAM" id="SignalP"/>
    </source>
</evidence>
<evidence type="ECO:0000313" key="11">
    <source>
        <dbReference type="EMBL" id="KAJ8263619.1"/>
    </source>
</evidence>
<comment type="similarity">
    <text evidence="2">Belongs to the eukaryotic cobalamin transport proteins family.</text>
</comment>
<feature type="binding site" evidence="7">
    <location>
        <position position="235"/>
    </location>
    <ligand>
        <name>cyanocob(III)alamin</name>
        <dbReference type="ChEBI" id="CHEBI:17439"/>
    </ligand>
</feature>
<sequence>MNFAFLTGCAVLALVTGNQDPVASDHEELILSLNKKLLRSLEDKDSLPNPSVHLALRLSTHHNLVMEAAHLVRLKADLHKDIESSLTKGQPVTGLLALYALALRASCSELSSLTLNGEPLTVQLKKQMDLEKEHITNSLRPVTNYYQYSLGMLALCANGVRVSSHVRNKLVRAIEQDKMKHSGCESVDTLAMAGMALQCLKDSFPEEDGTQLEGALRTVKKKLVDSRRPDGHLGNEFSTGLAVQALLAMGSQVSDCSASMEAMRVDVRKGTYHNPMGISQTLPALQRKTYLHVKTTQCREEDDSLVLGTKPPGVVVPDETVSLQVEVIPADASSTTKTQDVTKGSSLHDALKLLQEKQSDFTFETEPSLWGPFLSVVNGERARQSDRSYWSLSSDGTSLSQGIQDYKIEKAQKITIKKTKY</sequence>
<feature type="binding site" evidence="7">
    <location>
        <position position="421"/>
    </location>
    <ligand>
        <name>cyanocob(III)alamin</name>
        <dbReference type="ChEBI" id="CHEBI:17439"/>
    </ligand>
</feature>
<name>A0A9Q1HUR7_CONCO</name>
<evidence type="ECO:0000313" key="12">
    <source>
        <dbReference type="Proteomes" id="UP001152803"/>
    </source>
</evidence>
<keyword evidence="3" id="KW-0406">Ion transport</keyword>
<feature type="domain" description="Transcobalamin-like C-terminal" evidence="10">
    <location>
        <begin position="344"/>
        <end position="417"/>
    </location>
</feature>
<evidence type="ECO:0000256" key="7">
    <source>
        <dbReference type="PIRSR" id="PIRSR602157-1"/>
    </source>
</evidence>
<dbReference type="EMBL" id="JAFJMO010000011">
    <property type="protein sequence ID" value="KAJ8263619.1"/>
    <property type="molecule type" value="Genomic_DNA"/>
</dbReference>
<feature type="binding site" evidence="7">
    <location>
        <begin position="143"/>
        <end position="147"/>
    </location>
    <ligand>
        <name>cyanocob(III)alamin</name>
        <dbReference type="ChEBI" id="CHEBI:17439"/>
    </ligand>
</feature>
<dbReference type="GO" id="GO:0006824">
    <property type="term" value="P:cobalt ion transport"/>
    <property type="evidence" value="ECO:0007669"/>
    <property type="project" value="UniProtKB-KW"/>
</dbReference>
<evidence type="ECO:0000256" key="6">
    <source>
        <dbReference type="ARBA" id="ARBA00023285"/>
    </source>
</evidence>
<comment type="subcellular location">
    <subcellularLocation>
        <location evidence="1">Secreted</location>
    </subcellularLocation>
</comment>
<dbReference type="PANTHER" id="PTHR10559:SF18">
    <property type="entry name" value="TRANSCOBALAMIN II"/>
    <property type="match status" value="1"/>
</dbReference>
<feature type="chain" id="PRO_5040365908" description="Transcobalamin-like C-terminal domain-containing protein" evidence="9">
    <location>
        <begin position="18"/>
        <end position="421"/>
    </location>
</feature>
<comment type="caution">
    <text evidence="11">The sequence shown here is derived from an EMBL/GenBank/DDBJ whole genome shotgun (WGS) entry which is preliminary data.</text>
</comment>
<keyword evidence="4" id="KW-0964">Secreted</keyword>
<proteinExistence type="inferred from homology"/>
<keyword evidence="5 9" id="KW-0732">Signal</keyword>
<reference evidence="11" key="1">
    <citation type="journal article" date="2023" name="Science">
        <title>Genome structures resolve the early diversification of teleost fishes.</title>
        <authorList>
            <person name="Parey E."/>
            <person name="Louis A."/>
            <person name="Montfort J."/>
            <person name="Bouchez O."/>
            <person name="Roques C."/>
            <person name="Iampietro C."/>
            <person name="Lluch J."/>
            <person name="Castinel A."/>
            <person name="Donnadieu C."/>
            <person name="Desvignes T."/>
            <person name="Floi Bucao C."/>
            <person name="Jouanno E."/>
            <person name="Wen M."/>
            <person name="Mejri S."/>
            <person name="Dirks R."/>
            <person name="Jansen H."/>
            <person name="Henkel C."/>
            <person name="Chen W.J."/>
            <person name="Zahm M."/>
            <person name="Cabau C."/>
            <person name="Klopp C."/>
            <person name="Thompson A.W."/>
            <person name="Robinson-Rechavi M."/>
            <person name="Braasch I."/>
            <person name="Lecointre G."/>
            <person name="Bobe J."/>
            <person name="Postlethwait J.H."/>
            <person name="Berthelot C."/>
            <person name="Roest Crollius H."/>
            <person name="Guiguen Y."/>
        </authorList>
    </citation>
    <scope>NUCLEOTIDE SEQUENCE</scope>
    <source>
        <strain evidence="11">Concon-B</strain>
    </source>
</reference>
<keyword evidence="3" id="KW-0813">Transport</keyword>
<keyword evidence="12" id="KW-1185">Reference proteome</keyword>
<feature type="binding site" evidence="7">
    <location>
        <position position="188"/>
    </location>
    <ligand>
        <name>cyanocob(III)alamin</name>
        <dbReference type="ChEBI" id="CHEBI:17439"/>
    </ligand>
</feature>
<evidence type="ECO:0000256" key="5">
    <source>
        <dbReference type="ARBA" id="ARBA00022729"/>
    </source>
</evidence>
<dbReference type="InterPro" id="IPR051588">
    <property type="entry name" value="Cobalamin_Transport"/>
</dbReference>
<dbReference type="GO" id="GO:0015889">
    <property type="term" value="P:cobalamin transport"/>
    <property type="evidence" value="ECO:0007669"/>
    <property type="project" value="InterPro"/>
</dbReference>
<dbReference type="InterPro" id="IPR027954">
    <property type="entry name" value="Transcobalamin-like_C"/>
</dbReference>
<dbReference type="OrthoDB" id="9440006at2759"/>
<organism evidence="11 12">
    <name type="scientific">Conger conger</name>
    <name type="common">Conger eel</name>
    <name type="synonym">Muraena conger</name>
    <dbReference type="NCBI Taxonomy" id="82655"/>
    <lineage>
        <taxon>Eukaryota</taxon>
        <taxon>Metazoa</taxon>
        <taxon>Chordata</taxon>
        <taxon>Craniata</taxon>
        <taxon>Vertebrata</taxon>
        <taxon>Euteleostomi</taxon>
        <taxon>Actinopterygii</taxon>
        <taxon>Neopterygii</taxon>
        <taxon>Teleostei</taxon>
        <taxon>Anguilliformes</taxon>
        <taxon>Congridae</taxon>
        <taxon>Conger</taxon>
    </lineage>
</organism>
<dbReference type="GO" id="GO:0005615">
    <property type="term" value="C:extracellular space"/>
    <property type="evidence" value="ECO:0007669"/>
    <property type="project" value="TreeGrafter"/>
</dbReference>
<evidence type="ECO:0000256" key="1">
    <source>
        <dbReference type="ARBA" id="ARBA00004613"/>
    </source>
</evidence>
<gene>
    <name evidence="11" type="ORF">COCON_G00160760</name>
</gene>
<dbReference type="Pfam" id="PF01122">
    <property type="entry name" value="Cobalamin_bind"/>
    <property type="match status" value="1"/>
</dbReference>
<accession>A0A9Q1HUR7</accession>
<dbReference type="PANTHER" id="PTHR10559">
    <property type="entry name" value="TRANSCOBALAMIN-1/GASTRIC INTRINSIC FACTOR"/>
    <property type="match status" value="1"/>
</dbReference>
<feature type="binding site" evidence="7">
    <location>
        <position position="280"/>
    </location>
    <ligand>
        <name>cyanocob(III)alamin</name>
        <dbReference type="ChEBI" id="CHEBI:17439"/>
    </ligand>
</feature>
<dbReference type="Gene3D" id="2.170.130.30">
    <property type="match status" value="1"/>
</dbReference>
<dbReference type="InterPro" id="IPR002157">
    <property type="entry name" value="Cbl-bd_prot"/>
</dbReference>
<keyword evidence="6 7" id="KW-0170">Cobalt</keyword>
<feature type="signal peptide" evidence="9">
    <location>
        <begin position="1"/>
        <end position="17"/>
    </location>
</feature>
<feature type="binding site" evidence="7">
    <location>
        <position position="399"/>
    </location>
    <ligand>
        <name>cyanocob(III)alamin</name>
        <dbReference type="ChEBI" id="CHEBI:17439"/>
    </ligand>
</feature>
<evidence type="ECO:0000259" key="10">
    <source>
        <dbReference type="Pfam" id="PF14478"/>
    </source>
</evidence>
<protein>
    <recommendedName>
        <fullName evidence="10">Transcobalamin-like C-terminal domain-containing protein</fullName>
    </recommendedName>
</protein>
<feature type="binding site" evidence="7">
    <location>
        <begin position="390"/>
        <end position="392"/>
    </location>
    <ligand>
        <name>cyanocob(III)alamin</name>
        <dbReference type="ChEBI" id="CHEBI:17439"/>
    </ligand>
</feature>
<evidence type="ECO:0000256" key="2">
    <source>
        <dbReference type="ARBA" id="ARBA00006449"/>
    </source>
</evidence>
<dbReference type="AlphaFoldDB" id="A0A9Q1HUR7"/>
<keyword evidence="8" id="KW-1015">Disulfide bond</keyword>
<evidence type="ECO:0000256" key="4">
    <source>
        <dbReference type="ARBA" id="ARBA00022525"/>
    </source>
</evidence>
<evidence type="ECO:0000256" key="3">
    <source>
        <dbReference type="ARBA" id="ARBA00022426"/>
    </source>
</evidence>
<keyword evidence="3" id="KW-0171">Cobalt transport</keyword>
<dbReference type="Proteomes" id="UP001152803">
    <property type="component" value="Unassembled WGS sequence"/>
</dbReference>
<feature type="disulfide bond" evidence="8">
    <location>
        <begin position="156"/>
        <end position="199"/>
    </location>
</feature>
<dbReference type="GO" id="GO:0031419">
    <property type="term" value="F:cobalamin binding"/>
    <property type="evidence" value="ECO:0007669"/>
    <property type="project" value="InterPro"/>
</dbReference>
<dbReference type="Gene3D" id="1.50.10.20">
    <property type="match status" value="1"/>
</dbReference>
<evidence type="ECO:0000256" key="8">
    <source>
        <dbReference type="PIRSR" id="PIRSR602157-2"/>
    </source>
</evidence>
<dbReference type="Pfam" id="PF14478">
    <property type="entry name" value="DUF4430"/>
    <property type="match status" value="1"/>
</dbReference>